<dbReference type="SMART" id="SM01043">
    <property type="entry name" value="BTAD"/>
    <property type="match status" value="1"/>
</dbReference>
<evidence type="ECO:0000256" key="5">
    <source>
        <dbReference type="PROSITE-ProRule" id="PRU00339"/>
    </source>
</evidence>
<dbReference type="PATRIC" id="fig|49338.4.peg.692"/>
<feature type="repeat" description="TPR" evidence="5">
    <location>
        <begin position="282"/>
        <end position="315"/>
    </location>
</feature>
<evidence type="ECO:0000256" key="4">
    <source>
        <dbReference type="PROSITE-ProRule" id="PRU00169"/>
    </source>
</evidence>
<reference evidence="8 9" key="2">
    <citation type="submission" date="2015-12" db="EMBL/GenBank/DDBJ databases">
        <title>Draft Genome Sequence of Desulfitobacterium hafniense Strain DH, a Sulfate-reducing Bacterium Isolated from Paddy Soils.</title>
        <authorList>
            <person name="Bao P."/>
            <person name="Zhang X."/>
            <person name="Li G."/>
        </authorList>
    </citation>
    <scope>NUCLEOTIDE SEQUENCE [LARGE SCALE GENOMIC DNA]</scope>
    <source>
        <strain evidence="8 9">DH</strain>
    </source>
</reference>
<comment type="function">
    <text evidence="3">May play the central regulatory role in sporulation. It may be an element of the effector pathway responsible for the activation of sporulation genes in response to nutritional stress. Spo0A may act in concert with spo0H (a sigma factor) to control the expression of some genes that are critical to the sporulation process.</text>
</comment>
<dbReference type="Proteomes" id="UP000054623">
    <property type="component" value="Unassembled WGS sequence"/>
</dbReference>
<sequence length="365" mass="41761">MEVIVVDDEELSLNRLGNMLAGMPGVEVCGLFYTAAEALRYINENKPDAVFLDICIPETDGLALANKIKDIDGSAKVVFVTGYDEYAVRAFELEAVDYLMKPISRDRLEKTVQRLQRARIGTGRQSKPLMKVSCFGGFRAAVGDSDSGIVNWRSPKTEELFAFLILKKNVSRDEIVNTLWDGLEPDRALTNINSTMYYIRKALSPHGLEKCIAATRKEIRIDSELISCDLYEFERLLRGRPSSKDRVETLDRLAELYKGELFQGKAYEWSFSKSRSLESGFISALLETAEYYREKQGYEQAEKMYKRALEIDPFNEEICGHIIQICLKMGRKSEALRLYLQMEKFLMEELGEKPQAKLKKLFEEQ</sequence>
<dbReference type="PROSITE" id="PS50005">
    <property type="entry name" value="TPR"/>
    <property type="match status" value="1"/>
</dbReference>
<evidence type="ECO:0000313" key="8">
    <source>
        <dbReference type="EMBL" id="KTE90917.1"/>
    </source>
</evidence>
<dbReference type="GO" id="GO:0003677">
    <property type="term" value="F:DNA binding"/>
    <property type="evidence" value="ECO:0007669"/>
    <property type="project" value="UniProtKB-KW"/>
</dbReference>
<dbReference type="InterPro" id="IPR005158">
    <property type="entry name" value="BTAD"/>
</dbReference>
<dbReference type="GO" id="GO:0016301">
    <property type="term" value="F:kinase activity"/>
    <property type="evidence" value="ECO:0007669"/>
    <property type="project" value="UniProtKB-KW"/>
</dbReference>
<dbReference type="Gene3D" id="1.10.10.10">
    <property type="entry name" value="Winged helix-like DNA-binding domain superfamily/Winged helix DNA-binding domain"/>
    <property type="match status" value="1"/>
</dbReference>
<dbReference type="EMBL" id="LK996017">
    <property type="protein sequence ID" value="CDX00534.1"/>
    <property type="molecule type" value="Genomic_DNA"/>
</dbReference>
<evidence type="ECO:0000256" key="2">
    <source>
        <dbReference type="ARBA" id="ARBA00023125"/>
    </source>
</evidence>
<evidence type="ECO:0000259" key="6">
    <source>
        <dbReference type="PROSITE" id="PS50110"/>
    </source>
</evidence>
<accession>A0A098AVF7</accession>
<keyword evidence="8" id="KW-0418">Kinase</keyword>
<keyword evidence="8" id="KW-0808">Transferase</keyword>
<evidence type="ECO:0000313" key="7">
    <source>
        <dbReference type="EMBL" id="CDX00534.1"/>
    </source>
</evidence>
<protein>
    <recommendedName>
        <fullName evidence="1">Stage 0 sporulation protein A homolog</fullName>
    </recommendedName>
</protein>
<dbReference type="InterPro" id="IPR001789">
    <property type="entry name" value="Sig_transdc_resp-reg_receiver"/>
</dbReference>
<dbReference type="Pfam" id="PF00072">
    <property type="entry name" value="Response_reg"/>
    <property type="match status" value="1"/>
</dbReference>
<dbReference type="InterPro" id="IPR016032">
    <property type="entry name" value="Sig_transdc_resp-reg_C-effctor"/>
</dbReference>
<reference evidence="7" key="1">
    <citation type="submission" date="2014-07" db="EMBL/GenBank/DDBJ databases">
        <authorList>
            <person name="Hornung V.Bastian."/>
        </authorList>
    </citation>
    <scope>NUCLEOTIDE SEQUENCE</scope>
    <source>
        <strain evidence="7">PCE-S</strain>
    </source>
</reference>
<dbReference type="PROSITE" id="PS50110">
    <property type="entry name" value="RESPONSE_REGULATORY"/>
    <property type="match status" value="1"/>
</dbReference>
<dbReference type="RefSeq" id="WP_005810007.1">
    <property type="nucleotide sequence ID" value="NZ_CABKQQ010000025.1"/>
</dbReference>
<dbReference type="InterPro" id="IPR051677">
    <property type="entry name" value="AfsR-DnrI-RedD_regulator"/>
</dbReference>
<proteinExistence type="predicted"/>
<name>A0A098AVF7_DESHA</name>
<dbReference type="InterPro" id="IPR011006">
    <property type="entry name" value="CheY-like_superfamily"/>
</dbReference>
<dbReference type="SUPFAM" id="SSF46894">
    <property type="entry name" value="C-terminal effector domain of the bipartite response regulators"/>
    <property type="match status" value="1"/>
</dbReference>
<dbReference type="EMBL" id="LOCK01000029">
    <property type="protein sequence ID" value="KTE90917.1"/>
    <property type="molecule type" value="Genomic_DNA"/>
</dbReference>
<evidence type="ECO:0000313" key="9">
    <source>
        <dbReference type="Proteomes" id="UP000054623"/>
    </source>
</evidence>
<dbReference type="OrthoDB" id="3190595at2"/>
<feature type="modified residue" description="4-aspartylphosphate" evidence="4">
    <location>
        <position position="53"/>
    </location>
</feature>
<dbReference type="InterPro" id="IPR011990">
    <property type="entry name" value="TPR-like_helical_dom_sf"/>
</dbReference>
<feature type="domain" description="Response regulatory" evidence="6">
    <location>
        <begin position="2"/>
        <end position="116"/>
    </location>
</feature>
<dbReference type="SUPFAM" id="SSF48452">
    <property type="entry name" value="TPR-like"/>
    <property type="match status" value="1"/>
</dbReference>
<dbReference type="GO" id="GO:0000160">
    <property type="term" value="P:phosphorelay signal transduction system"/>
    <property type="evidence" value="ECO:0007669"/>
    <property type="project" value="InterPro"/>
</dbReference>
<dbReference type="SUPFAM" id="SSF52172">
    <property type="entry name" value="CheY-like"/>
    <property type="match status" value="1"/>
</dbReference>
<dbReference type="InterPro" id="IPR019734">
    <property type="entry name" value="TPR_rpt"/>
</dbReference>
<organism evidence="7">
    <name type="scientific">Desulfitobacterium hafniense</name>
    <name type="common">Desulfitobacterium frappieri</name>
    <dbReference type="NCBI Taxonomy" id="49338"/>
    <lineage>
        <taxon>Bacteria</taxon>
        <taxon>Bacillati</taxon>
        <taxon>Bacillota</taxon>
        <taxon>Clostridia</taxon>
        <taxon>Eubacteriales</taxon>
        <taxon>Desulfitobacteriaceae</taxon>
        <taxon>Desulfitobacterium</taxon>
    </lineage>
</organism>
<dbReference type="Gene3D" id="1.25.40.10">
    <property type="entry name" value="Tetratricopeptide repeat domain"/>
    <property type="match status" value="1"/>
</dbReference>
<gene>
    <name evidence="8" type="ORF">AT727_22915</name>
    <name evidence="7" type="ORF">DPCES_0647</name>
</gene>
<evidence type="ECO:0000256" key="3">
    <source>
        <dbReference type="ARBA" id="ARBA00024867"/>
    </source>
</evidence>
<keyword evidence="4" id="KW-0597">Phosphoprotein</keyword>
<dbReference type="SMART" id="SM00448">
    <property type="entry name" value="REC"/>
    <property type="match status" value="1"/>
</dbReference>
<keyword evidence="5" id="KW-0802">TPR repeat</keyword>
<keyword evidence="2" id="KW-0238">DNA-binding</keyword>
<dbReference type="PANTHER" id="PTHR35807">
    <property type="entry name" value="TRANSCRIPTIONAL REGULATOR REDD-RELATED"/>
    <property type="match status" value="1"/>
</dbReference>
<dbReference type="Gene3D" id="3.40.50.2300">
    <property type="match status" value="1"/>
</dbReference>
<dbReference type="InterPro" id="IPR036388">
    <property type="entry name" value="WH-like_DNA-bd_sf"/>
</dbReference>
<dbReference type="GO" id="GO:0006355">
    <property type="term" value="P:regulation of DNA-templated transcription"/>
    <property type="evidence" value="ECO:0007669"/>
    <property type="project" value="InterPro"/>
</dbReference>
<dbReference type="Pfam" id="PF03704">
    <property type="entry name" value="BTAD"/>
    <property type="match status" value="1"/>
</dbReference>
<evidence type="ECO:0000256" key="1">
    <source>
        <dbReference type="ARBA" id="ARBA00018672"/>
    </source>
</evidence>
<dbReference type="AlphaFoldDB" id="A0A098AVF7"/>